<dbReference type="EMBL" id="WNBW01000001">
    <property type="protein sequence ID" value="MTU02984.1"/>
    <property type="molecule type" value="Genomic_DNA"/>
</dbReference>
<dbReference type="Proteomes" id="UP000484547">
    <property type="component" value="Unassembled WGS sequence"/>
</dbReference>
<dbReference type="EMBL" id="WNBM01000001">
    <property type="protein sequence ID" value="MTT74853.1"/>
    <property type="molecule type" value="Genomic_DNA"/>
</dbReference>
<dbReference type="AlphaFoldDB" id="A0A7X3BUK0"/>
<evidence type="ECO:0000313" key="4">
    <source>
        <dbReference type="Proteomes" id="UP000484547"/>
    </source>
</evidence>
<sequence>MAKNKVILGHLSGSAVFLNPVCMIVTKMHFKEPDEGIIISKETIHTWEFVTEEAIKDAFAGRSDCALEGMTEEYGQELMGAVLKPPKASVYQLAVQFDNGEYSLLELDGYYAKAFIDASAKERAALCEPCYSREKETSRMKKVVAGCISVVSLSGLLLLL</sequence>
<reference evidence="3 4" key="1">
    <citation type="journal article" date="2019" name="Nat. Med.">
        <title>A library of human gut bacterial isolates paired with longitudinal multiomics data enables mechanistic microbiome research.</title>
        <authorList>
            <person name="Poyet M."/>
            <person name="Groussin M."/>
            <person name="Gibbons S.M."/>
            <person name="Avila-Pacheco J."/>
            <person name="Jiang X."/>
            <person name="Kearney S.M."/>
            <person name="Perrotta A.R."/>
            <person name="Berdy B."/>
            <person name="Zhao S."/>
            <person name="Lieberman T.D."/>
            <person name="Swanson P.K."/>
            <person name="Smith M."/>
            <person name="Roesemann S."/>
            <person name="Alexander J.E."/>
            <person name="Rich S.A."/>
            <person name="Livny J."/>
            <person name="Vlamakis H."/>
            <person name="Clish C."/>
            <person name="Bullock K."/>
            <person name="Deik A."/>
            <person name="Scott J."/>
            <person name="Pierce K.A."/>
            <person name="Xavier R.J."/>
            <person name="Alm E.J."/>
        </authorList>
    </citation>
    <scope>NUCLEOTIDE SEQUENCE [LARGE SCALE GENOMIC DNA]</scope>
    <source>
        <strain evidence="1 4">BIOML-A13</strain>
        <strain evidence="2 3">BIOML-A3</strain>
    </source>
</reference>
<evidence type="ECO:0000313" key="1">
    <source>
        <dbReference type="EMBL" id="MTT74853.1"/>
    </source>
</evidence>
<dbReference type="Proteomes" id="UP000443070">
    <property type="component" value="Unassembled WGS sequence"/>
</dbReference>
<proteinExistence type="predicted"/>
<evidence type="ECO:0000313" key="2">
    <source>
        <dbReference type="EMBL" id="MTU02984.1"/>
    </source>
</evidence>
<comment type="caution">
    <text evidence="1">The sequence shown here is derived from an EMBL/GenBank/DDBJ whole genome shotgun (WGS) entry which is preliminary data.</text>
</comment>
<protein>
    <submittedName>
        <fullName evidence="1">Uncharacterized protein</fullName>
    </submittedName>
</protein>
<dbReference type="RefSeq" id="WP_155163449.1">
    <property type="nucleotide sequence ID" value="NZ_WNBG01000001.1"/>
</dbReference>
<gene>
    <name evidence="1" type="ORF">GMD11_01045</name>
    <name evidence="2" type="ORF">GMD18_01040</name>
</gene>
<accession>A0A7X3BUK0</accession>
<name>A0A7X3BUK0_9FIRM</name>
<evidence type="ECO:0000313" key="3">
    <source>
        <dbReference type="Proteomes" id="UP000443070"/>
    </source>
</evidence>
<organism evidence="1 4">
    <name type="scientific">Phascolarctobacterium faecium</name>
    <dbReference type="NCBI Taxonomy" id="33025"/>
    <lineage>
        <taxon>Bacteria</taxon>
        <taxon>Bacillati</taxon>
        <taxon>Bacillota</taxon>
        <taxon>Negativicutes</taxon>
        <taxon>Acidaminococcales</taxon>
        <taxon>Acidaminococcaceae</taxon>
        <taxon>Phascolarctobacterium</taxon>
    </lineage>
</organism>
<keyword evidence="3" id="KW-1185">Reference proteome</keyword>